<dbReference type="InterPro" id="IPR047187">
    <property type="entry name" value="SF1_C_Upf1"/>
</dbReference>
<dbReference type="SUPFAM" id="SSF52540">
    <property type="entry name" value="P-loop containing nucleoside triphosphate hydrolases"/>
    <property type="match status" value="1"/>
</dbReference>
<reference evidence="4" key="1">
    <citation type="journal article" date="2019" name="Int. J. Syst. Evol. Microbiol.">
        <title>The Global Catalogue of Microorganisms (GCM) 10K type strain sequencing project: providing services to taxonomists for standard genome sequencing and annotation.</title>
        <authorList>
            <consortium name="The Broad Institute Genomics Platform"/>
            <consortium name="The Broad Institute Genome Sequencing Center for Infectious Disease"/>
            <person name="Wu L."/>
            <person name="Ma J."/>
        </authorList>
    </citation>
    <scope>NUCLEOTIDE SEQUENCE [LARGE SCALE GENOMIC DNA]</scope>
    <source>
        <strain evidence="4">YJ-61-S</strain>
    </source>
</reference>
<keyword evidence="4" id="KW-1185">Reference proteome</keyword>
<dbReference type="InterPro" id="IPR041679">
    <property type="entry name" value="DNA2/NAM7-like_C"/>
</dbReference>
<evidence type="ECO:0000313" key="3">
    <source>
        <dbReference type="EMBL" id="MFC4633354.1"/>
    </source>
</evidence>
<dbReference type="InterPro" id="IPR045055">
    <property type="entry name" value="DNA2/NAM7-like"/>
</dbReference>
<dbReference type="Pfam" id="PF13086">
    <property type="entry name" value="AAA_11"/>
    <property type="match status" value="1"/>
</dbReference>
<dbReference type="Pfam" id="PF13087">
    <property type="entry name" value="AAA_12"/>
    <property type="match status" value="1"/>
</dbReference>
<dbReference type="EMBL" id="JBHSFV010000002">
    <property type="protein sequence ID" value="MFC4633354.1"/>
    <property type="molecule type" value="Genomic_DNA"/>
</dbReference>
<feature type="domain" description="DNA2/NAM7 helicase-like C-terminal" evidence="2">
    <location>
        <begin position="828"/>
        <end position="1063"/>
    </location>
</feature>
<evidence type="ECO:0000313" key="4">
    <source>
        <dbReference type="Proteomes" id="UP001596043"/>
    </source>
</evidence>
<proteinExistence type="predicted"/>
<evidence type="ECO:0000259" key="1">
    <source>
        <dbReference type="Pfam" id="PF13086"/>
    </source>
</evidence>
<accession>A0ABV9HTQ3</accession>
<dbReference type="Gene3D" id="3.40.50.300">
    <property type="entry name" value="P-loop containing nucleotide triphosphate hydrolases"/>
    <property type="match status" value="2"/>
</dbReference>
<comment type="caution">
    <text evidence="3">The sequence shown here is derived from an EMBL/GenBank/DDBJ whole genome shotgun (WGS) entry which is preliminary data.</text>
</comment>
<feature type="domain" description="DNA2/NAM7 helicase helicase" evidence="1">
    <location>
        <begin position="510"/>
        <end position="802"/>
    </location>
</feature>
<dbReference type="PANTHER" id="PTHR10887">
    <property type="entry name" value="DNA2/NAM7 HELICASE FAMILY"/>
    <property type="match status" value="1"/>
</dbReference>
<sequence length="1107" mass="127738">MTRINEYENLELIIKYNNHISLWLVEDNSGKEFEILTIKVKNDTKSVIKRVLRNEVSSLVNQYKNGIQTVVGHDFDESNDQYYIVYENSQIEFQPITNFNKRNLLGFINTLNNLKKENRFGFIIHPDTLLVDKENNTLIKFVGLFEIFKAYNLLHKDYLSQEVLDNKIPKIQDDIYAIGKMYFNYLISKVDISKYVSEKNEERYSKYRDVLENIKGISEVDNDQNTRETIQVIAKEQEKFKTILVEMNDQCYWLLDSEKSEKREFKGEFATTNYCGRFFVNTSNNLFVIPYERTGRTHKKVIANGELANFSFSELSSSFNIVDYFGKQFELVNELAELNKQHHNVLKKWSVLPKNEKKFIEDKAFKATYSKREVTKSNNQNIRFTLTDSAIDWKRIKELKSDKVIVSINDERIGEIQNYDPKENTLIIKDALLSIDEIPEKGELIQDVSEETSQYKKQEDACEQFKSRDIQNPEIASILATPEVIPAKNRIVLDYEGFKEHLFSENLKNDESQRDAVLEAINKKPIYLIQGPPGTGKTSVIVEMVEQLVNKNSNVKILITSQSNLAVDNVLERLPDHILYMRLASERVIDNDAISEELKTHLFNTKLQNWVNDTQEKSNTYIANKFGDKTKNKALINFYVAYQRLPKSNNTKTFLNSFYSSLRLSPNYIKRLFEKVNSKKDIDAIFDEELGTTYTDLIKIQKKWFAFIANATSDDGKIKKSMLNNGSAEINLHTAYCKTINVFGGTCIHIASSKYRDIDFKFDYVIMDEASKATPAETLVPVTMAKNLVLIGDHKQLPPVITRETAIKDSIKEELDDNGLDFNKEFGISLFESLITAFNDTNSLHSYSKMLDIQYRMPRQLGDLISRHFYSDDSTNILKNPDTRLEALKTYDANKFHQLKLKNPEISILDTFTNTKVQVPSSILFITTSSNESPYDNGIKKNRNNPCNISAIKEVLKTLNSNYSANLKQKTPFNIGVIAGYRGQVTLLRNEIDTKAYSNFYNKNNTLIEINTVDQFQGAERDIIIYDIVRSSSGEDTIGFLEDYRRINVAFSRAKRLLIIVGDGTFILKRAKLSPKSNFNEFKLKNIVEELQQQNLVFNSLKDAINE</sequence>
<dbReference type="PANTHER" id="PTHR10887:SF495">
    <property type="entry name" value="HELICASE SENATAXIN ISOFORM X1-RELATED"/>
    <property type="match status" value="1"/>
</dbReference>
<dbReference type="CDD" id="cd18808">
    <property type="entry name" value="SF1_C_Upf1"/>
    <property type="match status" value="1"/>
</dbReference>
<name>A0ABV9HTQ3_9FLAO</name>
<dbReference type="InterPro" id="IPR041677">
    <property type="entry name" value="DNA2/NAM7_AAA_11"/>
</dbReference>
<dbReference type="InterPro" id="IPR027417">
    <property type="entry name" value="P-loop_NTPase"/>
</dbReference>
<gene>
    <name evidence="3" type="ORF">ACFO3O_05520</name>
</gene>
<dbReference type="Proteomes" id="UP001596043">
    <property type="component" value="Unassembled WGS sequence"/>
</dbReference>
<organism evidence="3 4">
    <name type="scientific">Dokdonia ponticola</name>
    <dbReference type="NCBI Taxonomy" id="2041041"/>
    <lineage>
        <taxon>Bacteria</taxon>
        <taxon>Pseudomonadati</taxon>
        <taxon>Bacteroidota</taxon>
        <taxon>Flavobacteriia</taxon>
        <taxon>Flavobacteriales</taxon>
        <taxon>Flavobacteriaceae</taxon>
        <taxon>Dokdonia</taxon>
    </lineage>
</organism>
<dbReference type="RefSeq" id="WP_379977554.1">
    <property type="nucleotide sequence ID" value="NZ_JBHSFV010000002.1"/>
</dbReference>
<evidence type="ECO:0000259" key="2">
    <source>
        <dbReference type="Pfam" id="PF13087"/>
    </source>
</evidence>
<protein>
    <submittedName>
        <fullName evidence="3">AAA domain-containing protein</fullName>
    </submittedName>
</protein>